<evidence type="ECO:0000313" key="3">
    <source>
        <dbReference type="EMBL" id="TLU64629.1"/>
    </source>
</evidence>
<proteinExistence type="predicted"/>
<dbReference type="PROSITE" id="PS51354">
    <property type="entry name" value="GLUTAREDOXIN_2"/>
    <property type="match status" value="1"/>
</dbReference>
<reference evidence="3 4" key="1">
    <citation type="submission" date="2019-05" db="EMBL/GenBank/DDBJ databases">
        <title>Genome sequences of Thalassotalea litorea 1K03283.</title>
        <authorList>
            <person name="Zhang D."/>
        </authorList>
    </citation>
    <scope>NUCLEOTIDE SEQUENCE [LARGE SCALE GENOMIC DNA]</scope>
    <source>
        <strain evidence="3 4">MCCC 1K03283</strain>
    </source>
</reference>
<keyword evidence="3" id="KW-0808">Transferase</keyword>
<feature type="domain" description="GST N-terminal" evidence="1">
    <location>
        <begin position="3"/>
        <end position="83"/>
    </location>
</feature>
<dbReference type="InterPro" id="IPR036249">
    <property type="entry name" value="Thioredoxin-like_sf"/>
</dbReference>
<feature type="domain" description="GST C-terminal" evidence="2">
    <location>
        <begin position="88"/>
        <end position="219"/>
    </location>
</feature>
<dbReference type="InterPro" id="IPR004046">
    <property type="entry name" value="GST_C"/>
</dbReference>
<dbReference type="Proteomes" id="UP000307790">
    <property type="component" value="Unassembled WGS sequence"/>
</dbReference>
<dbReference type="PANTHER" id="PTHR43968">
    <property type="match status" value="1"/>
</dbReference>
<name>A0A5R9IJ58_9GAMM</name>
<evidence type="ECO:0000259" key="1">
    <source>
        <dbReference type="PROSITE" id="PS50404"/>
    </source>
</evidence>
<dbReference type="InterPro" id="IPR004045">
    <property type="entry name" value="Glutathione_S-Trfase_N"/>
</dbReference>
<dbReference type="SUPFAM" id="SSF47616">
    <property type="entry name" value="GST C-terminal domain-like"/>
    <property type="match status" value="1"/>
</dbReference>
<evidence type="ECO:0000313" key="4">
    <source>
        <dbReference type="Proteomes" id="UP000307790"/>
    </source>
</evidence>
<dbReference type="OrthoDB" id="6258999at2"/>
<dbReference type="CDD" id="cd00570">
    <property type="entry name" value="GST_N_family"/>
    <property type="match status" value="1"/>
</dbReference>
<comment type="caution">
    <text evidence="3">The sequence shown here is derived from an EMBL/GenBank/DDBJ whole genome shotgun (WGS) entry which is preliminary data.</text>
</comment>
<keyword evidence="4" id="KW-1185">Reference proteome</keyword>
<dbReference type="InterPro" id="IPR010987">
    <property type="entry name" value="Glutathione-S-Trfase_C-like"/>
</dbReference>
<organism evidence="3 4">
    <name type="scientific">Thalassotalea litorea</name>
    <dbReference type="NCBI Taxonomy" id="2020715"/>
    <lineage>
        <taxon>Bacteria</taxon>
        <taxon>Pseudomonadati</taxon>
        <taxon>Pseudomonadota</taxon>
        <taxon>Gammaproteobacteria</taxon>
        <taxon>Alteromonadales</taxon>
        <taxon>Colwelliaceae</taxon>
        <taxon>Thalassotalea</taxon>
    </lineage>
</organism>
<evidence type="ECO:0000259" key="2">
    <source>
        <dbReference type="PROSITE" id="PS50405"/>
    </source>
</evidence>
<dbReference type="InterPro" id="IPR040079">
    <property type="entry name" value="Glutathione_S-Trfase"/>
</dbReference>
<sequence>MNQDLTLFGAAISPFVRKVRLALAYKGLDYEQVNVVPFGTDIPQEFKDNSPLGKIPLFKVGNDYISDSEVICAYLEKAFPQQPMLPQDPLQNARALWFSQYASSVMVTAIGAHLFAERILAPFVFKREPIESDIRMALDTEIPAILEYLEGELKSDFLVGDSLTFADFMVGGMFITLHFCNERVDANTYPKVAAYVERVHSEPVFAKIITEEQAMLKAFIG</sequence>
<dbReference type="EMBL" id="VCBC01000010">
    <property type="protein sequence ID" value="TLU64629.1"/>
    <property type="molecule type" value="Genomic_DNA"/>
</dbReference>
<dbReference type="AlphaFoldDB" id="A0A5R9IJ58"/>
<accession>A0A5R9IJ58</accession>
<dbReference type="Pfam" id="PF13417">
    <property type="entry name" value="GST_N_3"/>
    <property type="match status" value="1"/>
</dbReference>
<dbReference type="PANTHER" id="PTHR43968:SF6">
    <property type="entry name" value="GLUTATHIONE S-TRANSFERASE OMEGA"/>
    <property type="match status" value="1"/>
</dbReference>
<dbReference type="GO" id="GO:0016740">
    <property type="term" value="F:transferase activity"/>
    <property type="evidence" value="ECO:0007669"/>
    <property type="project" value="UniProtKB-KW"/>
</dbReference>
<protein>
    <submittedName>
        <fullName evidence="3">Glutathione S-transferase family protein</fullName>
    </submittedName>
</protein>
<dbReference type="SUPFAM" id="SSF52833">
    <property type="entry name" value="Thioredoxin-like"/>
    <property type="match status" value="1"/>
</dbReference>
<dbReference type="Gene3D" id="3.40.30.10">
    <property type="entry name" value="Glutaredoxin"/>
    <property type="match status" value="1"/>
</dbReference>
<dbReference type="PROSITE" id="PS50405">
    <property type="entry name" value="GST_CTER"/>
    <property type="match status" value="1"/>
</dbReference>
<gene>
    <name evidence="3" type="ORF">FE810_11100</name>
</gene>
<dbReference type="InterPro" id="IPR036282">
    <property type="entry name" value="Glutathione-S-Trfase_C_sf"/>
</dbReference>
<dbReference type="RefSeq" id="WP_138320127.1">
    <property type="nucleotide sequence ID" value="NZ_VCBC01000010.1"/>
</dbReference>
<dbReference type="SFLD" id="SFLDS00019">
    <property type="entry name" value="Glutathione_Transferase_(cytos"/>
    <property type="match status" value="1"/>
</dbReference>
<dbReference type="SFLD" id="SFLDG00358">
    <property type="entry name" value="Main_(cytGST)"/>
    <property type="match status" value="1"/>
</dbReference>
<dbReference type="Pfam" id="PF14497">
    <property type="entry name" value="GST_C_3"/>
    <property type="match status" value="1"/>
</dbReference>
<dbReference type="Gene3D" id="1.20.1050.10">
    <property type="match status" value="1"/>
</dbReference>
<dbReference type="PROSITE" id="PS50404">
    <property type="entry name" value="GST_NTER"/>
    <property type="match status" value="1"/>
</dbReference>
<dbReference type="GO" id="GO:0005737">
    <property type="term" value="C:cytoplasm"/>
    <property type="evidence" value="ECO:0007669"/>
    <property type="project" value="TreeGrafter"/>
</dbReference>
<dbReference type="InterPro" id="IPR050983">
    <property type="entry name" value="GST_Omega/HSP26"/>
</dbReference>